<dbReference type="KEGG" id="mamm:ABNF92_19515"/>
<dbReference type="EMBL" id="CP157803">
    <property type="protein sequence ID" value="XBQ21597.1"/>
    <property type="molecule type" value="Genomic_DNA"/>
</dbReference>
<proteinExistence type="predicted"/>
<gene>
    <name evidence="1" type="ORF">ABNF92_19515</name>
</gene>
<keyword evidence="1" id="KW-0614">Plasmid</keyword>
<protein>
    <submittedName>
        <fullName evidence="1">Uncharacterized protein</fullName>
    </submittedName>
</protein>
<name>A0AAU7MTM8_9GAMM</name>
<organism evidence="1">
    <name type="scientific">Marinobacter sp. MMG032</name>
    <dbReference type="NCBI Taxonomy" id="3158548"/>
    <lineage>
        <taxon>Bacteria</taxon>
        <taxon>Pseudomonadati</taxon>
        <taxon>Pseudomonadota</taxon>
        <taxon>Gammaproteobacteria</taxon>
        <taxon>Pseudomonadales</taxon>
        <taxon>Marinobacteraceae</taxon>
        <taxon>Marinobacter</taxon>
    </lineage>
</organism>
<reference evidence="1" key="1">
    <citation type="submission" date="2024-05" db="EMBL/GenBank/DDBJ databases">
        <title>Draft Genome Sequences of Flagellimonas sp. MMG031 and Marinobacter sp. MMG032 Isolated from the dinoflagellate Symbiodinium pilosum.</title>
        <authorList>
            <person name="Shikuma N.J."/>
            <person name="Farrell M.V."/>
        </authorList>
    </citation>
    <scope>NUCLEOTIDE SEQUENCE</scope>
    <source>
        <strain evidence="1">MMG032</strain>
        <plasmid evidence="1">unnaned</plasmid>
    </source>
</reference>
<geneLocation type="plasmid" evidence="1">
    <name>unnaned</name>
</geneLocation>
<sequence>MSEPENITRFNQAVGMTLAVLYEEFPKRITLRVGRVLGLEVNEEDDPLDGSPIRALDNAGNEFQVTYSELDFALNTVRWLADSGYLLAGQFRGPFFVDDVTLSAKGLELLKCVPSSVDPSASFGDELRTMARSSGQDAMSGLVSTALTTGFRLLVPGA</sequence>
<dbReference type="RefSeq" id="WP_222535027.1">
    <property type="nucleotide sequence ID" value="NZ_CP157803.1"/>
</dbReference>
<evidence type="ECO:0000313" key="1">
    <source>
        <dbReference type="EMBL" id="XBQ21597.1"/>
    </source>
</evidence>
<accession>A0AAU7MTM8</accession>
<dbReference type="AlphaFoldDB" id="A0AAU7MTM8"/>